<keyword evidence="2" id="KW-1185">Reference proteome</keyword>
<proteinExistence type="predicted"/>
<sequence length="73" mass="8108">MITHALPQGGCIAYDPRTQEFRWPIIVHRLDASTENTTLVLGPDEFGVLMVQVEPATARREKHLANPGAKEGR</sequence>
<evidence type="ECO:0000313" key="2">
    <source>
        <dbReference type="Proteomes" id="UP001272987"/>
    </source>
</evidence>
<reference evidence="1 2" key="1">
    <citation type="journal article" date="2023" name="Microb. Genom.">
        <title>Mesoterricola silvestris gen. nov., sp. nov., Mesoterricola sediminis sp. nov., Geothrix oryzae sp. nov., Geothrix edaphica sp. nov., Geothrix rubra sp. nov., and Geothrix limicola sp. nov., six novel members of Acidobacteriota isolated from soils.</title>
        <authorList>
            <person name="Weisberg A.J."/>
            <person name="Pearce E."/>
            <person name="Kramer C.G."/>
            <person name="Chang J.H."/>
            <person name="Clarke C.R."/>
        </authorList>
    </citation>
    <scope>NUCLEOTIDE SEQUENCE [LARGE SCALE GENOMIC DNA]</scope>
    <source>
        <strain evidence="1 2">NB05-1H</strain>
    </source>
</reference>
<evidence type="ECO:0000313" key="1">
    <source>
        <dbReference type="EMBL" id="MDX3024976.1"/>
    </source>
</evidence>
<protein>
    <submittedName>
        <fullName evidence="1">Uncharacterized protein</fullName>
    </submittedName>
</protein>
<dbReference type="RefSeq" id="WP_319167374.1">
    <property type="nucleotide sequence ID" value="NZ_JARAWP010000040.1"/>
</dbReference>
<gene>
    <name evidence="1" type="ORF">PV666_45000</name>
</gene>
<dbReference type="EMBL" id="JARAWP010000040">
    <property type="protein sequence ID" value="MDX3024976.1"/>
    <property type="molecule type" value="Genomic_DNA"/>
</dbReference>
<accession>A0ABU4MB01</accession>
<organism evidence="1 2">
    <name type="scientific">Streptomyces acidiscabies</name>
    <dbReference type="NCBI Taxonomy" id="42234"/>
    <lineage>
        <taxon>Bacteria</taxon>
        <taxon>Bacillati</taxon>
        <taxon>Actinomycetota</taxon>
        <taxon>Actinomycetes</taxon>
        <taxon>Kitasatosporales</taxon>
        <taxon>Streptomycetaceae</taxon>
        <taxon>Streptomyces</taxon>
    </lineage>
</organism>
<dbReference type="Proteomes" id="UP001272987">
    <property type="component" value="Unassembled WGS sequence"/>
</dbReference>
<comment type="caution">
    <text evidence="1">The sequence shown here is derived from an EMBL/GenBank/DDBJ whole genome shotgun (WGS) entry which is preliminary data.</text>
</comment>
<name>A0ABU4MB01_9ACTN</name>